<dbReference type="GO" id="GO:1901096">
    <property type="term" value="P:regulation of autophagosome maturation"/>
    <property type="evidence" value="ECO:0007669"/>
    <property type="project" value="TreeGrafter"/>
</dbReference>
<evidence type="ECO:0000313" key="6">
    <source>
        <dbReference type="Ensembl" id="ENSSOCP00000017183.1"/>
    </source>
</evidence>
<dbReference type="InterPro" id="IPR019155">
    <property type="entry name" value="CLEC16A/TT9_N"/>
</dbReference>
<evidence type="ECO:0000259" key="5">
    <source>
        <dbReference type="Pfam" id="PF19439"/>
    </source>
</evidence>
<dbReference type="PANTHER" id="PTHR21481:SF0">
    <property type="entry name" value="PROTEIN CLEC16A"/>
    <property type="match status" value="1"/>
</dbReference>
<protein>
    <submittedName>
        <fullName evidence="6">C-type lectin domain containing 16A</fullName>
    </submittedName>
</protein>
<feature type="domain" description="CLEC16A/TT9 C-terminal" evidence="5">
    <location>
        <begin position="243"/>
        <end position="585"/>
    </location>
</feature>
<dbReference type="Pfam" id="PF09758">
    <property type="entry name" value="FPL"/>
    <property type="match status" value="1"/>
</dbReference>
<feature type="compositionally biased region" description="Polar residues" evidence="3">
    <location>
        <begin position="417"/>
        <end position="427"/>
    </location>
</feature>
<feature type="compositionally biased region" description="Basic residues" evidence="3">
    <location>
        <begin position="379"/>
        <end position="390"/>
    </location>
</feature>
<dbReference type="InterPro" id="IPR045820">
    <property type="entry name" value="CLEC16A/TT9_C"/>
</dbReference>
<feature type="region of interest" description="Disordered" evidence="3">
    <location>
        <begin position="858"/>
        <end position="905"/>
    </location>
</feature>
<dbReference type="InterPro" id="IPR039272">
    <property type="entry name" value="CLEC16A/TT9"/>
</dbReference>
<dbReference type="GO" id="GO:0007034">
    <property type="term" value="P:vacuolar transport"/>
    <property type="evidence" value="ECO:0007669"/>
    <property type="project" value="TreeGrafter"/>
</dbReference>
<evidence type="ECO:0000256" key="2">
    <source>
        <dbReference type="ARBA" id="ARBA00023006"/>
    </source>
</evidence>
<accession>A0A8D0FMI6</accession>
<feature type="domain" description="CLEC16A/TT9 C-terminal" evidence="5">
    <location>
        <begin position="590"/>
        <end position="990"/>
    </location>
</feature>
<sequence>MFGRSRSWVGGGHGKAARSIHSLDHLKYMYHVLTKNTTVTDHNRNLLVETIRSITEILIWGDQNDSSVFDFFLEKNMFVFFLNILRQKSGRYVCVQLLQTLNILFENISHETSLYYLLSNNYVNSIIVHKFDFSDEEIMAYYISFLKTLSLKLNNHTVHFFYNEHTNDFALYTEAIKFFNHPESMVRIAVRTITLNVYKVDNQPMLHYIRDKTAVPYFSNLVWFIGSHVIELDNCVQTDEEHRNRGKLSDLVAEHLDHLHYLNDILIINCEFLNDVLTDHLLNRLFLPLYVYSLVNQDQGGERPKISLQVSLYLLSQVFLIIHYAPLVNSLAEVILNGDLSVFSSKVEQDIQKNSAKSSIRCFIKPTETLERSLEINKQKGKKRVQKRPNYKNVGEEDEEEKGSEDNQDDADKTKGTEASSKGIRTSSENEEIEMVIMERCKLSELSISTVTEQNTTDEEKSAAASGSEITNWNRPFLDMVYNALDCAEDDYYALFVLCLLYAMSHNKGIDPVKLERIQLPAQHAEERNSYNHVLAEGLIRIMNYAAQPDGKIRLATLELGCLLLKQLVFSKNGSIIKDVHLAFLLNKFIKPMNVEYLMMDASILLPPTGTPLTGIDFVKRLPCGDVERTRRAIRVFFMLRSLSLHLRDEPETQLPLTREEGLIKTDDVLDLNNSDLIACTVITKDGGQVQRFLAVDIYQMSLVEPDVARLGWGVVKFAGLLQDMQVTGVEDDSRALNIIIHKPASSPHSKPFPILQATFIFSDHIRCIIAKQRLAKGRIQARRMKMQRIAALLDLPVQPSTEVVMGFGHSSSATAQHLPFRFYDQSRRGSSDPTVQRSVFASVDKVPGFAVAQCINQHNPSPLSSPSPSSGSGSTGRCDSVTASSTSTPSAAQSPSDDTSAPEQPQMTISGQMIISGQTMLTDETLSAVSKSSKNALKNSDIETANLSPSLIPAQQPTISLITDDNTDALSVESLTLVPPVDPHSIRTFSCIPQSSSQSEVCKVKEPERPSGPQVEAH</sequence>
<feature type="region of interest" description="Disordered" evidence="3">
    <location>
        <begin position="995"/>
        <end position="1019"/>
    </location>
</feature>
<dbReference type="Proteomes" id="UP000694551">
    <property type="component" value="Unplaced"/>
</dbReference>
<keyword evidence="7" id="KW-1185">Reference proteome</keyword>
<dbReference type="GO" id="GO:0006914">
    <property type="term" value="P:autophagy"/>
    <property type="evidence" value="ECO:0007669"/>
    <property type="project" value="UniProtKB-KW"/>
</dbReference>
<evidence type="ECO:0000256" key="1">
    <source>
        <dbReference type="ARBA" id="ARBA00006441"/>
    </source>
</evidence>
<evidence type="ECO:0000313" key="7">
    <source>
        <dbReference type="Proteomes" id="UP000694551"/>
    </source>
</evidence>
<reference evidence="6" key="2">
    <citation type="submission" date="2025-09" db="UniProtKB">
        <authorList>
            <consortium name="Ensembl"/>
        </authorList>
    </citation>
    <scope>IDENTIFICATION</scope>
</reference>
<evidence type="ECO:0000259" key="4">
    <source>
        <dbReference type="Pfam" id="PF09758"/>
    </source>
</evidence>
<dbReference type="GO" id="GO:0016197">
    <property type="term" value="P:endosomal transport"/>
    <property type="evidence" value="ECO:0007669"/>
    <property type="project" value="TreeGrafter"/>
</dbReference>
<dbReference type="Ensembl" id="ENSSOCT00000017626.1">
    <property type="protein sequence ID" value="ENSSOCP00000017183.1"/>
    <property type="gene ID" value="ENSSOCG00000012552.1"/>
</dbReference>
<keyword evidence="2" id="KW-0072">Autophagy</keyword>
<dbReference type="Pfam" id="PF19439">
    <property type="entry name" value="CLEC16A_C"/>
    <property type="match status" value="2"/>
</dbReference>
<evidence type="ECO:0000256" key="3">
    <source>
        <dbReference type="SAM" id="MobiDB-lite"/>
    </source>
</evidence>
<comment type="similarity">
    <text evidence="1">Belongs to the CLEC16A/gop-1 family.</text>
</comment>
<dbReference type="GO" id="GO:0005794">
    <property type="term" value="C:Golgi apparatus"/>
    <property type="evidence" value="ECO:0007669"/>
    <property type="project" value="TreeGrafter"/>
</dbReference>
<feature type="region of interest" description="Disordered" evidence="3">
    <location>
        <begin position="375"/>
        <end position="429"/>
    </location>
</feature>
<dbReference type="AlphaFoldDB" id="A0A8D0FMI6"/>
<feature type="compositionally biased region" description="Low complexity" evidence="3">
    <location>
        <begin position="861"/>
        <end position="873"/>
    </location>
</feature>
<feature type="domain" description="FPL" evidence="4">
    <location>
        <begin position="51"/>
        <end position="198"/>
    </location>
</feature>
<dbReference type="GO" id="GO:0005770">
    <property type="term" value="C:late endosome"/>
    <property type="evidence" value="ECO:0007669"/>
    <property type="project" value="TreeGrafter"/>
</dbReference>
<dbReference type="PANTHER" id="PTHR21481">
    <property type="entry name" value="PROTEIN CLEC16A"/>
    <property type="match status" value="1"/>
</dbReference>
<proteinExistence type="inferred from homology"/>
<reference evidence="6" key="1">
    <citation type="submission" date="2025-08" db="UniProtKB">
        <authorList>
            <consortium name="Ensembl"/>
        </authorList>
    </citation>
    <scope>IDENTIFICATION</scope>
</reference>
<name>A0A8D0FMI6_STROC</name>
<feature type="compositionally biased region" description="Acidic residues" evidence="3">
    <location>
        <begin position="396"/>
        <end position="409"/>
    </location>
</feature>
<organism evidence="6 7">
    <name type="scientific">Strix occidentalis caurina</name>
    <name type="common">northern spotted owl</name>
    <dbReference type="NCBI Taxonomy" id="311401"/>
    <lineage>
        <taxon>Eukaryota</taxon>
        <taxon>Metazoa</taxon>
        <taxon>Chordata</taxon>
        <taxon>Craniata</taxon>
        <taxon>Vertebrata</taxon>
        <taxon>Euteleostomi</taxon>
        <taxon>Archelosauria</taxon>
        <taxon>Archosauria</taxon>
        <taxon>Dinosauria</taxon>
        <taxon>Saurischia</taxon>
        <taxon>Theropoda</taxon>
        <taxon>Coelurosauria</taxon>
        <taxon>Aves</taxon>
        <taxon>Neognathae</taxon>
        <taxon>Neoaves</taxon>
        <taxon>Telluraves</taxon>
        <taxon>Strigiformes</taxon>
        <taxon>Strigidae</taxon>
        <taxon>Strix</taxon>
    </lineage>
</organism>
<feature type="compositionally biased region" description="Low complexity" evidence="3">
    <location>
        <begin position="880"/>
        <end position="899"/>
    </location>
</feature>